<accession>A0A6J4TVK7</accession>
<gene>
    <name evidence="3" type="ORF">AVDCRST_MAG59-40</name>
</gene>
<dbReference type="InterPro" id="IPR036249">
    <property type="entry name" value="Thioredoxin-like_sf"/>
</dbReference>
<protein>
    <recommendedName>
        <fullName evidence="2">Thioredoxin domain-containing protein</fullName>
    </recommendedName>
</protein>
<name>A0A6J4TVK7_9BACT</name>
<dbReference type="CDD" id="cd02966">
    <property type="entry name" value="TlpA_like_family"/>
    <property type="match status" value="1"/>
</dbReference>
<dbReference type="GO" id="GO:0016209">
    <property type="term" value="F:antioxidant activity"/>
    <property type="evidence" value="ECO:0007669"/>
    <property type="project" value="InterPro"/>
</dbReference>
<dbReference type="GO" id="GO:0016491">
    <property type="term" value="F:oxidoreductase activity"/>
    <property type="evidence" value="ECO:0007669"/>
    <property type="project" value="InterPro"/>
</dbReference>
<keyword evidence="1" id="KW-0812">Transmembrane</keyword>
<sequence length="213" mass="22311">MSGLLLVSYVALWVLVAVMAVLLLLLYRHFGMMSLGTLEGVQRDGLPVGSIAPSISGITADGVDRGWEPKTGRYQLLLFAAPDCEPCATVMPEVNRLARTREAGIDVAAIVPGPKSEAVRMVNRYASPFETLAEDGSGAFGRFRVRVTPFGFVIGPDGRVLAKGLCGDIGRLGNLLHAAGLKDAATHLQSQAHPLTLVTSGSNGANGVAASRS</sequence>
<evidence type="ECO:0000256" key="1">
    <source>
        <dbReference type="SAM" id="Phobius"/>
    </source>
</evidence>
<organism evidence="3">
    <name type="scientific">uncultured Thermomicrobiales bacterium</name>
    <dbReference type="NCBI Taxonomy" id="1645740"/>
    <lineage>
        <taxon>Bacteria</taxon>
        <taxon>Pseudomonadati</taxon>
        <taxon>Thermomicrobiota</taxon>
        <taxon>Thermomicrobia</taxon>
        <taxon>Thermomicrobiales</taxon>
        <taxon>environmental samples</taxon>
    </lineage>
</organism>
<dbReference type="InterPro" id="IPR000866">
    <property type="entry name" value="AhpC/TSA"/>
</dbReference>
<dbReference type="InterPro" id="IPR013766">
    <property type="entry name" value="Thioredoxin_domain"/>
</dbReference>
<dbReference type="AlphaFoldDB" id="A0A6J4TVK7"/>
<keyword evidence="1" id="KW-1133">Transmembrane helix</keyword>
<dbReference type="PROSITE" id="PS51352">
    <property type="entry name" value="THIOREDOXIN_2"/>
    <property type="match status" value="1"/>
</dbReference>
<keyword evidence="1" id="KW-0472">Membrane</keyword>
<dbReference type="EMBL" id="CADCWF010000001">
    <property type="protein sequence ID" value="CAA9533080.1"/>
    <property type="molecule type" value="Genomic_DNA"/>
</dbReference>
<proteinExistence type="predicted"/>
<evidence type="ECO:0000259" key="2">
    <source>
        <dbReference type="PROSITE" id="PS51352"/>
    </source>
</evidence>
<reference evidence="3" key="1">
    <citation type="submission" date="2020-02" db="EMBL/GenBank/DDBJ databases">
        <authorList>
            <person name="Meier V. D."/>
        </authorList>
    </citation>
    <scope>NUCLEOTIDE SEQUENCE</scope>
    <source>
        <strain evidence="3">AVDCRST_MAG59</strain>
    </source>
</reference>
<evidence type="ECO:0000313" key="3">
    <source>
        <dbReference type="EMBL" id="CAA9533080.1"/>
    </source>
</evidence>
<dbReference type="Pfam" id="PF00578">
    <property type="entry name" value="AhpC-TSA"/>
    <property type="match status" value="1"/>
</dbReference>
<dbReference type="Gene3D" id="3.40.30.10">
    <property type="entry name" value="Glutaredoxin"/>
    <property type="match status" value="1"/>
</dbReference>
<feature type="domain" description="Thioredoxin" evidence="2">
    <location>
        <begin position="46"/>
        <end position="190"/>
    </location>
</feature>
<dbReference type="SUPFAM" id="SSF52833">
    <property type="entry name" value="Thioredoxin-like"/>
    <property type="match status" value="1"/>
</dbReference>
<feature type="transmembrane region" description="Helical" evidence="1">
    <location>
        <begin position="6"/>
        <end position="27"/>
    </location>
</feature>